<dbReference type="PROSITE" id="PS00455">
    <property type="entry name" value="AMP_BINDING"/>
    <property type="match status" value="1"/>
</dbReference>
<dbReference type="Gene3D" id="3.40.50.12780">
    <property type="entry name" value="N-terminal domain of ligase-like"/>
    <property type="match status" value="1"/>
</dbReference>
<evidence type="ECO:0000313" key="4">
    <source>
        <dbReference type="Proteomes" id="UP000547973"/>
    </source>
</evidence>
<dbReference type="InterPro" id="IPR025110">
    <property type="entry name" value="AMP-bd_C"/>
</dbReference>
<organism evidence="3 4">
    <name type="scientific">Demequina lutea</name>
    <dbReference type="NCBI Taxonomy" id="431489"/>
    <lineage>
        <taxon>Bacteria</taxon>
        <taxon>Bacillati</taxon>
        <taxon>Actinomycetota</taxon>
        <taxon>Actinomycetes</taxon>
        <taxon>Micrococcales</taxon>
        <taxon>Demequinaceae</taxon>
        <taxon>Demequina</taxon>
    </lineage>
</organism>
<evidence type="ECO:0000259" key="1">
    <source>
        <dbReference type="Pfam" id="PF00501"/>
    </source>
</evidence>
<dbReference type="GO" id="GO:0004467">
    <property type="term" value="F:long-chain fatty acid-CoA ligase activity"/>
    <property type="evidence" value="ECO:0007669"/>
    <property type="project" value="UniProtKB-EC"/>
</dbReference>
<feature type="domain" description="AMP-binding enzyme C-terminal" evidence="2">
    <location>
        <begin position="473"/>
        <end position="548"/>
    </location>
</feature>
<feature type="domain" description="AMP-dependent synthetase/ligase" evidence="1">
    <location>
        <begin position="31"/>
        <end position="421"/>
    </location>
</feature>
<dbReference type="PANTHER" id="PTHR43767:SF12">
    <property type="entry name" value="AMP-DEPENDENT SYNTHETASE AND LIGASE"/>
    <property type="match status" value="1"/>
</dbReference>
<reference evidence="3 4" key="1">
    <citation type="submission" date="2020-07" db="EMBL/GenBank/DDBJ databases">
        <title>Sequencing the genomes of 1000 actinobacteria strains.</title>
        <authorList>
            <person name="Klenk H.-P."/>
        </authorList>
    </citation>
    <scope>NUCLEOTIDE SEQUENCE [LARGE SCALE GENOMIC DNA]</scope>
    <source>
        <strain evidence="3 4">DSM 19970</strain>
    </source>
</reference>
<keyword evidence="4" id="KW-1185">Reference proteome</keyword>
<protein>
    <submittedName>
        <fullName evidence="3">Long-chain acyl-CoA synthetase</fullName>
        <ecNumber evidence="3">6.2.1.3</ecNumber>
    </submittedName>
</protein>
<dbReference type="InterPro" id="IPR045851">
    <property type="entry name" value="AMP-bd_C_sf"/>
</dbReference>
<dbReference type="EC" id="6.2.1.3" evidence="3"/>
<proteinExistence type="predicted"/>
<dbReference type="Pfam" id="PF00501">
    <property type="entry name" value="AMP-binding"/>
    <property type="match status" value="1"/>
</dbReference>
<dbReference type="InterPro" id="IPR050237">
    <property type="entry name" value="ATP-dep_AMP-bd_enzyme"/>
</dbReference>
<dbReference type="AlphaFoldDB" id="A0A7Y9Z8I3"/>
<evidence type="ECO:0000313" key="3">
    <source>
        <dbReference type="EMBL" id="NYI40581.1"/>
    </source>
</evidence>
<accession>A0A7Y9Z8I3</accession>
<sequence>MDTLQKLWEAARAPSVPREVDIPYETLVDGLDRAAASWPDHIAIDFLGATTTYAQLAADVARAAGLLHERGVRKGDRVAIALPNCTTHIVTFNAVLRLGAIVVSINPTLAAHGIASQLADSGATVFIAWDKTLERVVAEEGVPSYATFPVDLSADLPTFKRLALHLPVKKARTLRGQMTTTAFPGRPRWHTIVANAKPLSSDVECPSPEDVAAFLYTGGTTGTPKAAMLTHRNIVANTVQSAAWTGAQPATEVIYGVLPFFHAFGMMLGLSYPVRIGATLVVFPQFTADLFLAAQKRRPGTFLPAVPPMLDRIADAAESKGADLTSFSVALSGSMALSAKTAARWERLTGGLVIEGYGLTETSPVAVGNPLTGARRPGTLGIPYPSTQIRVVDPEDPSQDVEPGESGELLIKGPQVFSGYWNLPEETAAQLLPGGWLRTGDVVQIGEDGFVVLVDRLKELIVSGGFKVYPSQVEDHVRLMPGVSDVVVVGLPHGDLGETVIAAIVPEEGHEPVSLEAVREWCSESFAKYALPRKVVILNELPRSQIGKVLRRSVRMDLIREAP</sequence>
<dbReference type="EMBL" id="JACBZO010000001">
    <property type="protein sequence ID" value="NYI40581.1"/>
    <property type="molecule type" value="Genomic_DNA"/>
</dbReference>
<dbReference type="InterPro" id="IPR020845">
    <property type="entry name" value="AMP-binding_CS"/>
</dbReference>
<keyword evidence="3" id="KW-0436">Ligase</keyword>
<dbReference type="SUPFAM" id="SSF56801">
    <property type="entry name" value="Acetyl-CoA synthetase-like"/>
    <property type="match status" value="1"/>
</dbReference>
<dbReference type="OrthoDB" id="9803968at2"/>
<gene>
    <name evidence="3" type="ORF">BKA03_000700</name>
</gene>
<name>A0A7Y9Z8I3_9MICO</name>
<dbReference type="InterPro" id="IPR042099">
    <property type="entry name" value="ANL_N_sf"/>
</dbReference>
<evidence type="ECO:0000259" key="2">
    <source>
        <dbReference type="Pfam" id="PF13193"/>
    </source>
</evidence>
<dbReference type="Pfam" id="PF13193">
    <property type="entry name" value="AMP-binding_C"/>
    <property type="match status" value="1"/>
</dbReference>
<dbReference type="Gene3D" id="3.30.300.30">
    <property type="match status" value="1"/>
</dbReference>
<dbReference type="RefSeq" id="WP_062074635.1">
    <property type="nucleotide sequence ID" value="NZ_BBRC01000003.1"/>
</dbReference>
<comment type="caution">
    <text evidence="3">The sequence shown here is derived from an EMBL/GenBank/DDBJ whole genome shotgun (WGS) entry which is preliminary data.</text>
</comment>
<dbReference type="InterPro" id="IPR000873">
    <property type="entry name" value="AMP-dep_synth/lig_dom"/>
</dbReference>
<dbReference type="PANTHER" id="PTHR43767">
    <property type="entry name" value="LONG-CHAIN-FATTY-ACID--COA LIGASE"/>
    <property type="match status" value="1"/>
</dbReference>
<dbReference type="Proteomes" id="UP000547973">
    <property type="component" value="Unassembled WGS sequence"/>
</dbReference>